<dbReference type="FunFam" id="1.25.40.10:FF:000511">
    <property type="entry name" value="Pentatricopeptide repeat-containing protein"/>
    <property type="match status" value="1"/>
</dbReference>
<dbReference type="OMA" id="DQGKYIH"/>
<dbReference type="InterPro" id="IPR002885">
    <property type="entry name" value="PPR_rpt"/>
</dbReference>
<dbReference type="SUPFAM" id="SSF48452">
    <property type="entry name" value="TPR-like"/>
    <property type="match status" value="1"/>
</dbReference>
<feature type="repeat" description="PPR" evidence="3">
    <location>
        <begin position="178"/>
        <end position="213"/>
    </location>
</feature>
<dbReference type="Gramene" id="Kaladp0093s0038.1.v1.1">
    <property type="protein sequence ID" value="Kaladp0093s0038.1.v1.1.CDS.1"/>
    <property type="gene ID" value="Kaladp0093s0038.v1.1"/>
</dbReference>
<dbReference type="InterPro" id="IPR046848">
    <property type="entry name" value="E_motif"/>
</dbReference>
<evidence type="ECO:0000313" key="6">
    <source>
        <dbReference type="Proteomes" id="UP000594263"/>
    </source>
</evidence>
<dbReference type="InterPro" id="IPR046960">
    <property type="entry name" value="PPR_At4g14850-like_plant"/>
</dbReference>
<dbReference type="EnsemblPlants" id="Kaladp0093s0038.1.v1.1">
    <property type="protein sequence ID" value="Kaladp0093s0038.1.v1.1.CDS.1"/>
    <property type="gene ID" value="Kaladp0093s0038.v1.1"/>
</dbReference>
<dbReference type="Gene3D" id="1.25.40.10">
    <property type="entry name" value="Tetratricopeptide repeat domain"/>
    <property type="match status" value="4"/>
</dbReference>
<organism evidence="5 6">
    <name type="scientific">Kalanchoe fedtschenkoi</name>
    <name type="common">Lavender scallops</name>
    <name type="synonym">South American air plant</name>
    <dbReference type="NCBI Taxonomy" id="63787"/>
    <lineage>
        <taxon>Eukaryota</taxon>
        <taxon>Viridiplantae</taxon>
        <taxon>Streptophyta</taxon>
        <taxon>Embryophyta</taxon>
        <taxon>Tracheophyta</taxon>
        <taxon>Spermatophyta</taxon>
        <taxon>Magnoliopsida</taxon>
        <taxon>eudicotyledons</taxon>
        <taxon>Gunneridae</taxon>
        <taxon>Pentapetalae</taxon>
        <taxon>Saxifragales</taxon>
        <taxon>Crassulaceae</taxon>
        <taxon>Kalanchoe</taxon>
    </lineage>
</organism>
<dbReference type="Pfam" id="PF13041">
    <property type="entry name" value="PPR_2"/>
    <property type="match status" value="2"/>
</dbReference>
<evidence type="ECO:0000256" key="3">
    <source>
        <dbReference type="PROSITE-ProRule" id="PRU00708"/>
    </source>
</evidence>
<dbReference type="PROSITE" id="PS51375">
    <property type="entry name" value="PPR"/>
    <property type="match status" value="5"/>
</dbReference>
<dbReference type="InterPro" id="IPR011990">
    <property type="entry name" value="TPR-like_helical_dom_sf"/>
</dbReference>
<sequence>MSSQSASRWIKSIVSTDWLKRNCISIAAAKQAHAFLLTANLFIDNHYASKLVCFLALSDSGDLDYAQKIFDRVTKPDSFIFNTLVRGYARSSRPYEAVSMYLFGKRSGLAPDNFTYPFLLAACGRLPDLGLGRRFHGEVLKKGFGLDVFVVNALVQLYGSCGCSECACKVFDESPVKDIVTWNVMLKACVSCGLYGKAFTLFEEMMKLSDVKPDDVTIVSLVSACSKLGELVTGKMIHSFAESNGLDRNLNVGNAILYMYCKCGEVETAEELFSKMRERDVLSWTSMLAGLANSGQFQKSLNLFQRMQSEKIKPDEIMLVSVLYACAQTGALDQGKYIHLLIDKHRVKRDIVLETALLDMYAKCGEIGLARQVFDNMRVRNIFTWNAMMGGLAMHGHGEDAILLYQTIDRDKVMADDVTFIALLCACSHTGLVGDGLRFFQEMKDVYKIEPRMEHYGCMVDLLCRARLVEDALAFIEDMPVRANSILWATLLGACRISGHFGLAEKVGERMLELEPDSCGRYVMLSNLYANVSQWDTASSMRRQMKTRGIRKTPGCSWIELSGTTHQFVAGDKSHDQIENVYAMAYEMMQRVKSDGAHKPGISDVLLDVEEEEKENALSLHSEKLALAFGVMSTPPGSTIRIVKNLRVCVDCHSFFKDVSVIYNREIIARDRNRFHHFREGACSCSDFW</sequence>
<comment type="similarity">
    <text evidence="1">Belongs to the PPR family. PCMP-H subfamily.</text>
</comment>
<feature type="repeat" description="PPR" evidence="3">
    <location>
        <begin position="249"/>
        <end position="279"/>
    </location>
</feature>
<name>A0A7N0UZA4_KALFE</name>
<dbReference type="GO" id="GO:0009451">
    <property type="term" value="P:RNA modification"/>
    <property type="evidence" value="ECO:0007669"/>
    <property type="project" value="InterPro"/>
</dbReference>
<reference evidence="5" key="1">
    <citation type="submission" date="2021-01" db="UniProtKB">
        <authorList>
            <consortium name="EnsemblPlants"/>
        </authorList>
    </citation>
    <scope>IDENTIFICATION</scope>
</reference>
<feature type="repeat" description="PPR" evidence="3">
    <location>
        <begin position="280"/>
        <end position="314"/>
    </location>
</feature>
<dbReference type="Proteomes" id="UP000594263">
    <property type="component" value="Unplaced"/>
</dbReference>
<keyword evidence="2" id="KW-0677">Repeat</keyword>
<dbReference type="FunFam" id="1.25.40.10:FF:000427">
    <property type="entry name" value="Pentatricopeptide repeat-containing protein chloroplastic"/>
    <property type="match status" value="1"/>
</dbReference>
<dbReference type="FunFam" id="1.25.40.10:FF:000333">
    <property type="entry name" value="Pentatricopeptide repeat-containing protein"/>
    <property type="match status" value="1"/>
</dbReference>
<evidence type="ECO:0000313" key="5">
    <source>
        <dbReference type="EnsemblPlants" id="Kaladp0093s0038.1.v1.1.CDS.1"/>
    </source>
</evidence>
<dbReference type="InterPro" id="IPR032867">
    <property type="entry name" value="DYW_dom"/>
</dbReference>
<dbReference type="NCBIfam" id="TIGR00756">
    <property type="entry name" value="PPR"/>
    <property type="match status" value="3"/>
</dbReference>
<dbReference type="GO" id="GO:0008270">
    <property type="term" value="F:zinc ion binding"/>
    <property type="evidence" value="ECO:0007669"/>
    <property type="project" value="InterPro"/>
</dbReference>
<proteinExistence type="inferred from homology"/>
<dbReference type="PANTHER" id="PTHR47926">
    <property type="entry name" value="PENTATRICOPEPTIDE REPEAT-CONTAINING PROTEIN"/>
    <property type="match status" value="1"/>
</dbReference>
<keyword evidence="6" id="KW-1185">Reference proteome</keyword>
<evidence type="ECO:0000256" key="1">
    <source>
        <dbReference type="ARBA" id="ARBA00006643"/>
    </source>
</evidence>
<feature type="domain" description="DYW" evidence="4">
    <location>
        <begin position="598"/>
        <end position="689"/>
    </location>
</feature>
<protein>
    <recommendedName>
        <fullName evidence="4">DYW domain-containing protein</fullName>
    </recommendedName>
</protein>
<dbReference type="Pfam" id="PF20431">
    <property type="entry name" value="E_motif"/>
    <property type="match status" value="1"/>
</dbReference>
<evidence type="ECO:0000256" key="2">
    <source>
        <dbReference type="ARBA" id="ARBA00022737"/>
    </source>
</evidence>
<dbReference type="Pfam" id="PF01535">
    <property type="entry name" value="PPR"/>
    <property type="match status" value="5"/>
</dbReference>
<dbReference type="AlphaFoldDB" id="A0A7N0UZA4"/>
<evidence type="ECO:0000259" key="4">
    <source>
        <dbReference type="Pfam" id="PF14432"/>
    </source>
</evidence>
<dbReference type="Pfam" id="PF14432">
    <property type="entry name" value="DYW_deaminase"/>
    <property type="match status" value="1"/>
</dbReference>
<dbReference type="GO" id="GO:0003723">
    <property type="term" value="F:RNA binding"/>
    <property type="evidence" value="ECO:0007669"/>
    <property type="project" value="InterPro"/>
</dbReference>
<feature type="repeat" description="PPR" evidence="3">
    <location>
        <begin position="77"/>
        <end position="111"/>
    </location>
</feature>
<accession>A0A7N0UZA4</accession>
<dbReference type="PANTHER" id="PTHR47926:SF347">
    <property type="entry name" value="PENTATRICOPEPTIDE REPEAT-CONTAINING PROTEIN"/>
    <property type="match status" value="1"/>
</dbReference>
<feature type="repeat" description="PPR" evidence="3">
    <location>
        <begin position="381"/>
        <end position="415"/>
    </location>
</feature>